<dbReference type="HOGENOM" id="CLU_2205626_0_0_11"/>
<name>A0A0B6TFP5_9CORY</name>
<accession>A0A0B6TFP5</accession>
<proteinExistence type="predicted"/>
<dbReference type="KEGG" id="cmq:B840_05965"/>
<protein>
    <submittedName>
        <fullName evidence="1">Uncharacterized protein</fullName>
    </submittedName>
</protein>
<organism evidence="1 2">
    <name type="scientific">Corynebacterium marinum DSM 44953</name>
    <dbReference type="NCBI Taxonomy" id="1224162"/>
    <lineage>
        <taxon>Bacteria</taxon>
        <taxon>Bacillati</taxon>
        <taxon>Actinomycetota</taxon>
        <taxon>Actinomycetes</taxon>
        <taxon>Mycobacteriales</taxon>
        <taxon>Corynebacteriaceae</taxon>
        <taxon>Corynebacterium</taxon>
    </lineage>
</organism>
<dbReference type="Proteomes" id="UP000031928">
    <property type="component" value="Chromosome"/>
</dbReference>
<dbReference type="EMBL" id="CP007790">
    <property type="protein sequence ID" value="AJK68802.1"/>
    <property type="molecule type" value="Genomic_DNA"/>
</dbReference>
<sequence length="113" mass="12248">MTTPDVTELVDQTLDWVTYGEPNSTDLIAVTTQAFPVAAQDLGFRGTDDLLISRTGFIHDNESGCTVEIATAIAGTDTIPRDLTLVLGEGKHTYPSHREGLTAFYTWCATGRL</sequence>
<keyword evidence="2" id="KW-1185">Reference proteome</keyword>
<dbReference type="OrthoDB" id="4412165at2"/>
<dbReference type="RefSeq" id="WP_156971855.1">
    <property type="nucleotide sequence ID" value="NZ_CP007790.1"/>
</dbReference>
<evidence type="ECO:0000313" key="2">
    <source>
        <dbReference type="Proteomes" id="UP000031928"/>
    </source>
</evidence>
<reference evidence="1 2" key="1">
    <citation type="submission" date="2014-05" db="EMBL/GenBank/DDBJ databases">
        <title>Complete genome sequence of Corynebacterium marinum DSM 44953.</title>
        <authorList>
            <person name="Schaffert L."/>
            <person name="Albersmeier A."/>
            <person name="Kalinowski J."/>
            <person name="Ruckert C."/>
        </authorList>
    </citation>
    <scope>NUCLEOTIDE SEQUENCE [LARGE SCALE GENOMIC DNA]</scope>
    <source>
        <strain evidence="1 2">DSM 44953</strain>
    </source>
</reference>
<gene>
    <name evidence="1" type="ORF">B840_05965</name>
</gene>
<evidence type="ECO:0000313" key="1">
    <source>
        <dbReference type="EMBL" id="AJK68802.1"/>
    </source>
</evidence>
<dbReference type="AlphaFoldDB" id="A0A0B6TFP5"/>